<dbReference type="Gene3D" id="1.20.120.1630">
    <property type="match status" value="1"/>
</dbReference>
<dbReference type="PROSITE" id="PS01017">
    <property type="entry name" value="STEROL_REDUCT_1"/>
    <property type="match status" value="1"/>
</dbReference>
<feature type="transmembrane region" description="Helical" evidence="13">
    <location>
        <begin position="155"/>
        <end position="175"/>
    </location>
</feature>
<dbReference type="AlphaFoldDB" id="A0A086THJ4"/>
<comment type="caution">
    <text evidence="14">The sequence shown here is derived from an EMBL/GenBank/DDBJ whole genome shotgun (WGS) entry which is preliminary data.</text>
</comment>
<accession>A0A086THJ4</accession>
<proteinExistence type="inferred from homology"/>
<organism evidence="14 15">
    <name type="scientific">Hapsidospora chrysogenum (strain ATCC 11550 / CBS 779.69 / DSM 880 / IAM 14645 / JCM 23072 / IMI 49137)</name>
    <name type="common">Acremonium chrysogenum</name>
    <dbReference type="NCBI Taxonomy" id="857340"/>
    <lineage>
        <taxon>Eukaryota</taxon>
        <taxon>Fungi</taxon>
        <taxon>Dikarya</taxon>
        <taxon>Ascomycota</taxon>
        <taxon>Pezizomycotina</taxon>
        <taxon>Sordariomycetes</taxon>
        <taxon>Hypocreomycetidae</taxon>
        <taxon>Hypocreales</taxon>
        <taxon>Bionectriaceae</taxon>
        <taxon>Hapsidospora</taxon>
    </lineage>
</organism>
<dbReference type="InterPro" id="IPR001171">
    <property type="entry name" value="ERG24_DHCR-like"/>
</dbReference>
<gene>
    <name evidence="14" type="ORF">ACRE_000020</name>
</gene>
<evidence type="ECO:0000256" key="5">
    <source>
        <dbReference type="ARBA" id="ARBA00022955"/>
    </source>
</evidence>
<feature type="transmembrane region" description="Helical" evidence="13">
    <location>
        <begin position="251"/>
        <end position="270"/>
    </location>
</feature>
<evidence type="ECO:0000313" key="15">
    <source>
        <dbReference type="Proteomes" id="UP000029964"/>
    </source>
</evidence>
<keyword evidence="7 13" id="KW-0560">Oxidoreductase</keyword>
<dbReference type="Proteomes" id="UP000029964">
    <property type="component" value="Unassembled WGS sequence"/>
</dbReference>
<keyword evidence="12 13" id="KW-0753">Steroid metabolism</keyword>
<dbReference type="Pfam" id="PF01222">
    <property type="entry name" value="ERG4_ERG24"/>
    <property type="match status" value="1"/>
</dbReference>
<evidence type="ECO:0000256" key="12">
    <source>
        <dbReference type="ARBA" id="ARBA00023221"/>
    </source>
</evidence>
<dbReference type="PANTHER" id="PTHR21257">
    <property type="entry name" value="DELTA(14)-STEROL REDUCTASE"/>
    <property type="match status" value="1"/>
</dbReference>
<evidence type="ECO:0000256" key="4">
    <source>
        <dbReference type="ARBA" id="ARBA00022692"/>
    </source>
</evidence>
<evidence type="ECO:0000256" key="9">
    <source>
        <dbReference type="ARBA" id="ARBA00023098"/>
    </source>
</evidence>
<feature type="transmembrane region" description="Helical" evidence="13">
    <location>
        <begin position="21"/>
        <end position="41"/>
    </location>
</feature>
<keyword evidence="11 13" id="KW-1207">Sterol metabolism</keyword>
<dbReference type="OrthoDB" id="10262235at2759"/>
<evidence type="ECO:0000256" key="2">
    <source>
        <dbReference type="ARBA" id="ARBA00005402"/>
    </source>
</evidence>
<evidence type="ECO:0000256" key="8">
    <source>
        <dbReference type="ARBA" id="ARBA00023011"/>
    </source>
</evidence>
<evidence type="ECO:0000256" key="10">
    <source>
        <dbReference type="ARBA" id="ARBA00023136"/>
    </source>
</evidence>
<dbReference type="GO" id="GO:0006696">
    <property type="term" value="P:ergosterol biosynthetic process"/>
    <property type="evidence" value="ECO:0007669"/>
    <property type="project" value="EnsemblFungi"/>
</dbReference>
<feature type="transmembrane region" description="Helical" evidence="13">
    <location>
        <begin position="320"/>
        <end position="339"/>
    </location>
</feature>
<protein>
    <recommendedName>
        <fullName evidence="13">Delta(14)-sterol reductase</fullName>
    </recommendedName>
    <alternativeName>
        <fullName evidence="13">C-14 sterol reductase</fullName>
    </alternativeName>
    <alternativeName>
        <fullName evidence="13">Sterol C14-reductase</fullName>
    </alternativeName>
</protein>
<evidence type="ECO:0000256" key="1">
    <source>
        <dbReference type="ARBA" id="ARBA00004141"/>
    </source>
</evidence>
<evidence type="ECO:0000313" key="14">
    <source>
        <dbReference type="EMBL" id="KFH48826.1"/>
    </source>
</evidence>
<keyword evidence="9 13" id="KW-0443">Lipid metabolism</keyword>
<keyword evidence="15" id="KW-1185">Reference proteome</keyword>
<keyword evidence="4 13" id="KW-0812">Transmembrane</keyword>
<keyword evidence="8 13" id="KW-0756">Sterol biosynthesis</keyword>
<evidence type="ECO:0000256" key="11">
    <source>
        <dbReference type="ARBA" id="ARBA00023166"/>
    </source>
</evidence>
<keyword evidence="5 13" id="KW-0752">Steroid biosynthesis</keyword>
<sequence>MGTAKAHKTPFQEHGYEFAGPLGAFGISFGLPILVYIFAFGCNDVSGCPTPSLLSPKTLSLDKLKAEVGWPENGVAGLFSWEALAASIGYVLVNAILYRILPAVEIEGTVLRSGGRLKYRLNTFYCHSVILTALAAGTVAQGAEFPVWTFITDNYIQLITANLLIAYAVAIFVYVRSFSVKPGNKENRELAAGGQSGNLLYDWFIGRELNPRVTLPFIGEIDLKEWLELRPGMLGWIIMNFAWCAKQYRNFGYVTDSIVFISVVQAWYIIDSWWNEPAILTTMDITTDGFGMMLSFADFVWEPFAYPLQTRYLATHPVHLGPVHLSLMFALIGIGYYIFRAANNEKNRFRTDEKDPRVSHLKYMKTEAGSKLLISGWWGVARHINYFGDWLQSWPYCLPTGVSGYQILAAGTHAAGSYVMKDGREVVQGDARGWAIPITYFYVLYFAILLIHRDGRDDVKCKRKYGKDWDEYKKIVRYRIIPGIY</sequence>
<evidence type="ECO:0000256" key="6">
    <source>
        <dbReference type="ARBA" id="ARBA00022989"/>
    </source>
</evidence>
<keyword evidence="10 13" id="KW-0472">Membrane</keyword>
<keyword evidence="3 13" id="KW-0444">Lipid biosynthesis</keyword>
<comment type="similarity">
    <text evidence="2 13">Belongs to the ERG4/ERG24 family.</text>
</comment>
<keyword evidence="6 13" id="KW-1133">Transmembrane helix</keyword>
<dbReference type="PANTHER" id="PTHR21257:SF52">
    <property type="entry name" value="DELTA(14)-STEROL REDUCTASE TM7SF2"/>
    <property type="match status" value="1"/>
</dbReference>
<feature type="transmembrane region" description="Helical" evidence="13">
    <location>
        <begin position="434"/>
        <end position="452"/>
    </location>
</feature>
<evidence type="ECO:0000256" key="13">
    <source>
        <dbReference type="RuleBase" id="RU369120"/>
    </source>
</evidence>
<dbReference type="GO" id="GO:0005789">
    <property type="term" value="C:endoplasmic reticulum membrane"/>
    <property type="evidence" value="ECO:0007669"/>
    <property type="project" value="TreeGrafter"/>
</dbReference>
<evidence type="ECO:0000256" key="7">
    <source>
        <dbReference type="ARBA" id="ARBA00023002"/>
    </source>
</evidence>
<comment type="subcellular location">
    <subcellularLocation>
        <location evidence="1">Membrane</location>
        <topology evidence="1">Multi-pass membrane protein</topology>
    </subcellularLocation>
</comment>
<dbReference type="STRING" id="857340.A0A086THJ4"/>
<dbReference type="PROSITE" id="PS01018">
    <property type="entry name" value="STEROL_REDUCT_2"/>
    <property type="match status" value="1"/>
</dbReference>
<name>A0A086THJ4_HAPC1</name>
<dbReference type="EMBL" id="JPKY01000001">
    <property type="protein sequence ID" value="KFH48826.1"/>
    <property type="molecule type" value="Genomic_DNA"/>
</dbReference>
<feature type="transmembrane region" description="Helical" evidence="13">
    <location>
        <begin position="122"/>
        <end position="143"/>
    </location>
</feature>
<dbReference type="GO" id="GO:0050613">
    <property type="term" value="F:Delta14-sterol reductase activity"/>
    <property type="evidence" value="ECO:0007669"/>
    <property type="project" value="EnsemblFungi"/>
</dbReference>
<dbReference type="InterPro" id="IPR018083">
    <property type="entry name" value="Sterol_reductase_CS"/>
</dbReference>
<reference evidence="15" key="1">
    <citation type="journal article" date="2014" name="Genome Announc.">
        <title>Genome sequence and annotation of Acremonium chrysogenum, producer of the beta-lactam antibiotic cephalosporin C.</title>
        <authorList>
            <person name="Terfehr D."/>
            <person name="Dahlmann T.A."/>
            <person name="Specht T."/>
            <person name="Zadra I."/>
            <person name="Kuernsteiner H."/>
            <person name="Kueck U."/>
        </authorList>
    </citation>
    <scope>NUCLEOTIDE SEQUENCE [LARGE SCALE GENOMIC DNA]</scope>
    <source>
        <strain evidence="15">ATCC 11550 / CBS 779.69 / DSM 880 / IAM 14645 / JCM 23072 / IMI 49137</strain>
    </source>
</reference>
<dbReference type="HOGENOM" id="CLU_015631_0_3_1"/>
<evidence type="ECO:0000256" key="3">
    <source>
        <dbReference type="ARBA" id="ARBA00022516"/>
    </source>
</evidence>
<feature type="transmembrane region" description="Helical" evidence="13">
    <location>
        <begin position="78"/>
        <end position="101"/>
    </location>
</feature>